<evidence type="ECO:0000313" key="1">
    <source>
        <dbReference type="EMBL" id="WLW38588.1"/>
    </source>
</evidence>
<organism evidence="1 2">
    <name type="scientific">Streptomyces phage Verabelle</name>
    <dbReference type="NCBI Taxonomy" id="3065247"/>
    <lineage>
        <taxon>Viruses</taxon>
        <taxon>Duplodnaviria</taxon>
        <taxon>Heunggongvirae</taxon>
        <taxon>Uroviricota</taxon>
        <taxon>Caudoviricetes</taxon>
        <taxon>Arquatrovirinae</taxon>
        <taxon>Camvirus</taxon>
        <taxon>Camvirus verabelle</taxon>
    </lineage>
</organism>
<accession>A0AA50F1A4</accession>
<keyword evidence="2" id="KW-1185">Reference proteome</keyword>
<dbReference type="Proteomes" id="UP001229934">
    <property type="component" value="Segment"/>
</dbReference>
<sequence length="43" mass="4842">MGWEPGVYEEAIDGLHAWLAFIEDPESDIDMILAVEEMYGVTV</sequence>
<dbReference type="InterPro" id="IPR055639">
    <property type="entry name" value="DUF7215"/>
</dbReference>
<dbReference type="Pfam" id="PF23852">
    <property type="entry name" value="DUF7215"/>
    <property type="match status" value="1"/>
</dbReference>
<reference evidence="1" key="1">
    <citation type="submission" date="2023-05" db="EMBL/GenBank/DDBJ databases">
        <authorList>
            <person name="van Neer V."/>
            <person name="Kempff A."/>
            <person name="Ongenae V."/>
            <person name="Claessen D."/>
            <person name="Briegel A."/>
            <person name="Rozen D."/>
        </authorList>
    </citation>
    <scope>NUCLEOTIDE SEQUENCE</scope>
</reference>
<evidence type="ECO:0000313" key="2">
    <source>
        <dbReference type="Proteomes" id="UP001229934"/>
    </source>
</evidence>
<name>A0AA50F1A4_9CAUD</name>
<dbReference type="EMBL" id="OQ970439">
    <property type="protein sequence ID" value="WLW38588.1"/>
    <property type="molecule type" value="Genomic_DNA"/>
</dbReference>
<protein>
    <submittedName>
        <fullName evidence="1">Uncharacterized protein</fullName>
    </submittedName>
</protein>
<proteinExistence type="predicted"/>